<dbReference type="EC" id="2.7.4.16" evidence="1"/>
<dbReference type="PANTHER" id="PTHR30270">
    <property type="entry name" value="THIAMINE-MONOPHOSPHATE KINASE"/>
    <property type="match status" value="1"/>
</dbReference>
<feature type="domain" description="PurM-like N-terminal" evidence="2">
    <location>
        <begin position="26"/>
        <end position="137"/>
    </location>
</feature>
<feature type="domain" description="PurM-like C-terminal" evidence="3">
    <location>
        <begin position="149"/>
        <end position="299"/>
    </location>
</feature>
<keyword evidence="5" id="KW-1185">Reference proteome</keyword>
<evidence type="ECO:0000256" key="1">
    <source>
        <dbReference type="HAMAP-Rule" id="MF_02128"/>
    </source>
</evidence>
<dbReference type="InterPro" id="IPR010918">
    <property type="entry name" value="PurM-like_C_dom"/>
</dbReference>
<evidence type="ECO:0000313" key="5">
    <source>
        <dbReference type="Proteomes" id="UP000297982"/>
    </source>
</evidence>
<dbReference type="AlphaFoldDB" id="A0A4Z0GY36"/>
<comment type="caution">
    <text evidence="1">Lacks conserved residue(s) required for the propagation of feature annotation.</text>
</comment>
<feature type="binding site" evidence="1">
    <location>
        <position position="212"/>
    </location>
    <ligand>
        <name>ATP</name>
        <dbReference type="ChEBI" id="CHEBI:30616"/>
    </ligand>
</feature>
<name>A0A4Z0GY36_9BACI</name>
<comment type="catalytic activity">
    <reaction evidence="1">
        <text>thiamine phosphate + ATP = thiamine diphosphate + ADP</text>
        <dbReference type="Rhea" id="RHEA:15913"/>
        <dbReference type="ChEBI" id="CHEBI:30616"/>
        <dbReference type="ChEBI" id="CHEBI:37575"/>
        <dbReference type="ChEBI" id="CHEBI:58937"/>
        <dbReference type="ChEBI" id="CHEBI:456216"/>
        <dbReference type="EC" id="2.7.4.16"/>
    </reaction>
</comment>
<feature type="binding site" evidence="1">
    <location>
        <position position="120"/>
    </location>
    <ligand>
        <name>Mg(2+)</name>
        <dbReference type="ChEBI" id="CHEBI:18420"/>
        <label>1</label>
    </ligand>
</feature>
<feature type="binding site" evidence="1">
    <location>
        <position position="145"/>
    </location>
    <ligand>
        <name>ATP</name>
        <dbReference type="ChEBI" id="CHEBI:30616"/>
    </ligand>
</feature>
<feature type="binding site" evidence="1">
    <location>
        <begin position="119"/>
        <end position="120"/>
    </location>
    <ligand>
        <name>ATP</name>
        <dbReference type="ChEBI" id="CHEBI:30616"/>
    </ligand>
</feature>
<comment type="caution">
    <text evidence="4">The sequence shown here is derived from an EMBL/GenBank/DDBJ whole genome shotgun (WGS) entry which is preliminary data.</text>
</comment>
<dbReference type="GO" id="GO:0000287">
    <property type="term" value="F:magnesium ion binding"/>
    <property type="evidence" value="ECO:0007669"/>
    <property type="project" value="UniProtKB-UniRule"/>
</dbReference>
<feature type="binding site" evidence="1">
    <location>
        <position position="319"/>
    </location>
    <ligand>
        <name>substrate</name>
    </ligand>
</feature>
<feature type="binding site" evidence="1">
    <location>
        <position position="213"/>
    </location>
    <ligand>
        <name>Mg(2+)</name>
        <dbReference type="ChEBI" id="CHEBI:18420"/>
        <label>5</label>
    </ligand>
</feature>
<dbReference type="STRING" id="192814.GCA_900166575_00005"/>
<proteinExistence type="inferred from homology"/>
<feature type="binding site" evidence="1">
    <location>
        <position position="260"/>
    </location>
    <ligand>
        <name>substrate</name>
    </ligand>
</feature>
<dbReference type="GO" id="GO:0005524">
    <property type="term" value="F:ATP binding"/>
    <property type="evidence" value="ECO:0007669"/>
    <property type="project" value="UniProtKB-UniRule"/>
</dbReference>
<dbReference type="Gene3D" id="3.90.650.10">
    <property type="entry name" value="PurM-like C-terminal domain"/>
    <property type="match status" value="1"/>
</dbReference>
<feature type="binding site" evidence="1">
    <location>
        <position position="50"/>
    </location>
    <ligand>
        <name>substrate</name>
    </ligand>
</feature>
<dbReference type="RefSeq" id="WP_135328521.1">
    <property type="nucleotide sequence ID" value="NZ_SRJC01000006.1"/>
</dbReference>
<dbReference type="SUPFAM" id="SSF56042">
    <property type="entry name" value="PurM C-terminal domain-like"/>
    <property type="match status" value="1"/>
</dbReference>
<evidence type="ECO:0000313" key="4">
    <source>
        <dbReference type="EMBL" id="TGB01503.1"/>
    </source>
</evidence>
<feature type="binding site" evidence="1">
    <location>
        <position position="210"/>
    </location>
    <ligand>
        <name>Mg(2+)</name>
        <dbReference type="ChEBI" id="CHEBI:18420"/>
        <label>3</label>
    </ligand>
</feature>
<comment type="function">
    <text evidence="1">Catalyzes the ATP-dependent phosphorylation of thiamine-monophosphate (TMP) to form thiamine-pyrophosphate (TPP), the active form of vitamin B1.</text>
</comment>
<sequence length="325" mass="36187">MDEFSFIRSIRPDSYKQSTLIRGIDDDAAVFRAMQEDVVTAVDTMVEGVHFSKETMSPADVGYRALAANLSDLAAMGSRPAFYLVSLVVPDHWSEKELDELYRGMNQLADEYQMDLIGGDTVSGQDLCVSVTVVGYVGQGLARYRSASKPGDLVFVTGSLGDSRAGLQCIFDEREETEDVRYLVNRHRRPSPRVTFAEMLRSCERIALNDVSDGIANEANEIAEASGVDVIIRQERIPCSGAIQALYPDQYLEWGLSGGEDFELLGTVSKEEWSCVEKAANESGLKVTVIGKVEERKKDHPYVYIQKEDKRNILEKTGYTHMKRG</sequence>
<feature type="binding site" evidence="1">
    <location>
        <position position="27"/>
    </location>
    <ligand>
        <name>Mg(2+)</name>
        <dbReference type="ChEBI" id="CHEBI:18420"/>
        <label>4</label>
    </ligand>
</feature>
<gene>
    <name evidence="1" type="primary">thiL</name>
    <name evidence="4" type="ORF">E4663_17030</name>
</gene>
<evidence type="ECO:0000259" key="3">
    <source>
        <dbReference type="Pfam" id="PF02769"/>
    </source>
</evidence>
<keyword evidence="1 4" id="KW-0418">Kinase</keyword>
<comment type="miscellaneous">
    <text evidence="1">Reaction mechanism of ThiL seems to utilize a direct, inline transfer of the gamma-phosphate of ATP to TMP rather than a phosphorylated enzyme intermediate.</text>
</comment>
<dbReference type="EMBL" id="SRJC01000006">
    <property type="protein sequence ID" value="TGB01503.1"/>
    <property type="molecule type" value="Genomic_DNA"/>
</dbReference>
<keyword evidence="1" id="KW-0460">Magnesium</keyword>
<keyword evidence="1" id="KW-0784">Thiamine biosynthesis</keyword>
<reference evidence="4 5" key="1">
    <citation type="journal article" date="2003" name="Int. J. Syst. Evol. Microbiol.">
        <title>Halobacillus salinus sp. nov., isolated from a salt lake on the coast of the East Sea in Korea.</title>
        <authorList>
            <person name="Yoon J.H."/>
            <person name="Kang K.H."/>
            <person name="Park Y.H."/>
        </authorList>
    </citation>
    <scope>NUCLEOTIDE SEQUENCE [LARGE SCALE GENOMIC DNA]</scope>
    <source>
        <strain evidence="4 5">HSL-3</strain>
    </source>
</reference>
<feature type="binding site" evidence="1">
    <location>
        <position position="102"/>
    </location>
    <ligand>
        <name>ATP</name>
        <dbReference type="ChEBI" id="CHEBI:30616"/>
    </ligand>
</feature>
<comment type="similarity">
    <text evidence="1">Belongs to the thiamine-monophosphate kinase family.</text>
</comment>
<keyword evidence="1" id="KW-0067">ATP-binding</keyword>
<keyword evidence="1" id="KW-0547">Nucleotide-binding</keyword>
<dbReference type="UniPathway" id="UPA00060">
    <property type="reaction ID" value="UER00142"/>
</dbReference>
<dbReference type="PANTHER" id="PTHR30270:SF0">
    <property type="entry name" value="THIAMINE-MONOPHOSPHATE KINASE"/>
    <property type="match status" value="1"/>
</dbReference>
<keyword evidence="1" id="KW-0479">Metal-binding</keyword>
<feature type="binding site" evidence="1">
    <location>
        <position position="43"/>
    </location>
    <ligand>
        <name>Mg(2+)</name>
        <dbReference type="ChEBI" id="CHEBI:18420"/>
        <label>2</label>
    </ligand>
</feature>
<comment type="pathway">
    <text evidence="1">Cofactor biosynthesis; thiamine diphosphate biosynthesis; thiamine diphosphate from thiamine phosphate: step 1/1.</text>
</comment>
<dbReference type="SUPFAM" id="SSF55326">
    <property type="entry name" value="PurM N-terminal domain-like"/>
    <property type="match status" value="1"/>
</dbReference>
<dbReference type="InterPro" id="IPR036676">
    <property type="entry name" value="PurM-like_C_sf"/>
</dbReference>
<dbReference type="GO" id="GO:0009030">
    <property type="term" value="F:thiamine-phosphate kinase activity"/>
    <property type="evidence" value="ECO:0007669"/>
    <property type="project" value="UniProtKB-UniRule"/>
</dbReference>
<feature type="binding site" evidence="1">
    <location>
        <position position="43"/>
    </location>
    <ligand>
        <name>Mg(2+)</name>
        <dbReference type="ChEBI" id="CHEBI:18420"/>
        <label>1</label>
    </ligand>
</feature>
<dbReference type="GO" id="GO:0009228">
    <property type="term" value="P:thiamine biosynthetic process"/>
    <property type="evidence" value="ECO:0007669"/>
    <property type="project" value="UniProtKB-KW"/>
</dbReference>
<dbReference type="HAMAP" id="MF_02128">
    <property type="entry name" value="TMP_kinase"/>
    <property type="match status" value="1"/>
</dbReference>
<dbReference type="Pfam" id="PF02769">
    <property type="entry name" value="AIRS_C"/>
    <property type="match status" value="1"/>
</dbReference>
<dbReference type="Pfam" id="PF00586">
    <property type="entry name" value="AIRS"/>
    <property type="match status" value="1"/>
</dbReference>
<protein>
    <recommendedName>
        <fullName evidence="1">Thiamine-monophosphate kinase</fullName>
        <shortName evidence="1">TMP kinase</shortName>
        <shortName evidence="1">Thiamine-phosphate kinase</shortName>
        <ecNumber evidence="1">2.7.4.16</ecNumber>
    </recommendedName>
</protein>
<dbReference type="PIRSF" id="PIRSF005303">
    <property type="entry name" value="Thiam_monoph_kin"/>
    <property type="match status" value="1"/>
</dbReference>
<feature type="binding site" evidence="1">
    <location>
        <position position="72"/>
    </location>
    <ligand>
        <name>Mg(2+)</name>
        <dbReference type="ChEBI" id="CHEBI:18420"/>
        <label>2</label>
    </ligand>
</feature>
<dbReference type="Proteomes" id="UP000297982">
    <property type="component" value="Unassembled WGS sequence"/>
</dbReference>
<dbReference type="InterPro" id="IPR036921">
    <property type="entry name" value="PurM-like_N_sf"/>
</dbReference>
<dbReference type="CDD" id="cd02194">
    <property type="entry name" value="ThiL"/>
    <property type="match status" value="1"/>
</dbReference>
<feature type="binding site" evidence="1">
    <location>
        <position position="27"/>
    </location>
    <ligand>
        <name>Mg(2+)</name>
        <dbReference type="ChEBI" id="CHEBI:18420"/>
        <label>3</label>
    </ligand>
</feature>
<feature type="binding site" evidence="1">
    <location>
        <position position="72"/>
    </location>
    <ligand>
        <name>Mg(2+)</name>
        <dbReference type="ChEBI" id="CHEBI:18420"/>
        <label>3</label>
    </ligand>
</feature>
<evidence type="ECO:0000259" key="2">
    <source>
        <dbReference type="Pfam" id="PF00586"/>
    </source>
</evidence>
<dbReference type="InterPro" id="IPR006283">
    <property type="entry name" value="ThiL-like"/>
</dbReference>
<dbReference type="GO" id="GO:0009229">
    <property type="term" value="P:thiamine diphosphate biosynthetic process"/>
    <property type="evidence" value="ECO:0007669"/>
    <property type="project" value="UniProtKB-UniRule"/>
</dbReference>
<dbReference type="NCBIfam" id="TIGR01379">
    <property type="entry name" value="thiL"/>
    <property type="match status" value="1"/>
</dbReference>
<accession>A0A4Z0GY36</accession>
<feature type="binding site" evidence="1">
    <location>
        <position position="72"/>
    </location>
    <ligand>
        <name>Mg(2+)</name>
        <dbReference type="ChEBI" id="CHEBI:18420"/>
        <label>4</label>
    </ligand>
</feature>
<dbReference type="InterPro" id="IPR016188">
    <property type="entry name" value="PurM-like_N"/>
</dbReference>
<organism evidence="4 5">
    <name type="scientific">Halobacillus salinus</name>
    <dbReference type="NCBI Taxonomy" id="192814"/>
    <lineage>
        <taxon>Bacteria</taxon>
        <taxon>Bacillati</taxon>
        <taxon>Bacillota</taxon>
        <taxon>Bacilli</taxon>
        <taxon>Bacillales</taxon>
        <taxon>Bacillaceae</taxon>
        <taxon>Halobacillus</taxon>
    </lineage>
</organism>
<keyword evidence="1 4" id="KW-0808">Transferase</keyword>
<dbReference type="Gene3D" id="3.30.1330.10">
    <property type="entry name" value="PurM-like, N-terminal domain"/>
    <property type="match status" value="1"/>
</dbReference>